<name>A0AAV6U907_9ARAC</name>
<keyword evidence="2" id="KW-1185">Reference proteome</keyword>
<dbReference type="Proteomes" id="UP000827092">
    <property type="component" value="Unassembled WGS sequence"/>
</dbReference>
<evidence type="ECO:0000313" key="2">
    <source>
        <dbReference type="Proteomes" id="UP000827092"/>
    </source>
</evidence>
<proteinExistence type="predicted"/>
<evidence type="ECO:0000313" key="1">
    <source>
        <dbReference type="EMBL" id="KAG8180832.1"/>
    </source>
</evidence>
<dbReference type="EMBL" id="JAFNEN010000547">
    <property type="protein sequence ID" value="KAG8180832.1"/>
    <property type="molecule type" value="Genomic_DNA"/>
</dbReference>
<dbReference type="AlphaFoldDB" id="A0AAV6U907"/>
<protein>
    <submittedName>
        <fullName evidence="1">Uncharacterized protein</fullName>
    </submittedName>
</protein>
<comment type="caution">
    <text evidence="1">The sequence shown here is derived from an EMBL/GenBank/DDBJ whole genome shotgun (WGS) entry which is preliminary data.</text>
</comment>
<reference evidence="1 2" key="1">
    <citation type="journal article" date="2022" name="Nat. Ecol. Evol.">
        <title>A masculinizing supergene underlies an exaggerated male reproductive morph in a spider.</title>
        <authorList>
            <person name="Hendrickx F."/>
            <person name="De Corte Z."/>
            <person name="Sonet G."/>
            <person name="Van Belleghem S.M."/>
            <person name="Kostlbacher S."/>
            <person name="Vangestel C."/>
        </authorList>
    </citation>
    <scope>NUCLEOTIDE SEQUENCE [LARGE SCALE GENOMIC DNA]</scope>
    <source>
        <strain evidence="1">W744_W776</strain>
    </source>
</reference>
<organism evidence="1 2">
    <name type="scientific">Oedothorax gibbosus</name>
    <dbReference type="NCBI Taxonomy" id="931172"/>
    <lineage>
        <taxon>Eukaryota</taxon>
        <taxon>Metazoa</taxon>
        <taxon>Ecdysozoa</taxon>
        <taxon>Arthropoda</taxon>
        <taxon>Chelicerata</taxon>
        <taxon>Arachnida</taxon>
        <taxon>Araneae</taxon>
        <taxon>Araneomorphae</taxon>
        <taxon>Entelegynae</taxon>
        <taxon>Araneoidea</taxon>
        <taxon>Linyphiidae</taxon>
        <taxon>Erigoninae</taxon>
        <taxon>Oedothorax</taxon>
    </lineage>
</organism>
<sequence length="116" mass="13087">MLASFPPYRNRHCRPPTVNYIHQISSICKGNKKKKRRKKTPAAHVAHPPPPPLVSCLLSIILTSSPCQLVARRGWHHPFYSEISLEIAGPLCACVWRDLVCVDLLFLGFVVKCVIF</sequence>
<accession>A0AAV6U907</accession>
<gene>
    <name evidence="1" type="ORF">JTE90_005919</name>
</gene>